<proteinExistence type="predicted"/>
<keyword evidence="1" id="KW-0732">Signal</keyword>
<organism evidence="2">
    <name type="scientific">Tetraodon nigroviridis</name>
    <name type="common">Spotted green pufferfish</name>
    <name type="synonym">Chelonodon nigroviridis</name>
    <dbReference type="NCBI Taxonomy" id="99883"/>
    <lineage>
        <taxon>Eukaryota</taxon>
        <taxon>Metazoa</taxon>
        <taxon>Chordata</taxon>
        <taxon>Craniata</taxon>
        <taxon>Vertebrata</taxon>
        <taxon>Euteleostomi</taxon>
        <taxon>Actinopterygii</taxon>
        <taxon>Neopterygii</taxon>
        <taxon>Teleostei</taxon>
        <taxon>Neoteleostei</taxon>
        <taxon>Acanthomorphata</taxon>
        <taxon>Eupercaria</taxon>
        <taxon>Tetraodontiformes</taxon>
        <taxon>Tetradontoidea</taxon>
        <taxon>Tetraodontidae</taxon>
        <taxon>Tetraodon</taxon>
    </lineage>
</organism>
<gene>
    <name evidence="2" type="ORF">GSTENG00037208001</name>
</gene>
<dbReference type="KEGG" id="tng:GSTEN00037208G001"/>
<accession>Q4RBB3</accession>
<evidence type="ECO:0000256" key="1">
    <source>
        <dbReference type="SAM" id="SignalP"/>
    </source>
</evidence>
<name>Q4RBB3_TETNG</name>
<feature type="non-terminal residue" evidence="2">
    <location>
        <position position="49"/>
    </location>
</feature>
<evidence type="ECO:0000313" key="2">
    <source>
        <dbReference type="EMBL" id="CAG14320.1"/>
    </source>
</evidence>
<reference evidence="2" key="2">
    <citation type="submission" date="2004-02" db="EMBL/GenBank/DDBJ databases">
        <authorList>
            <consortium name="Genoscope"/>
            <consortium name="Whitehead Institute Centre for Genome Research"/>
        </authorList>
    </citation>
    <scope>NUCLEOTIDE SEQUENCE</scope>
</reference>
<feature type="signal peptide" evidence="1">
    <location>
        <begin position="1"/>
        <end position="22"/>
    </location>
</feature>
<comment type="caution">
    <text evidence="2">The sequence shown here is derived from an EMBL/GenBank/DDBJ whole genome shotgun (WGS) entry which is preliminary data.</text>
</comment>
<reference evidence="2" key="1">
    <citation type="journal article" date="2004" name="Nature">
        <title>Genome duplication in the teleost fish Tetraodon nigroviridis reveals the early vertebrate proto-karyotype.</title>
        <authorList>
            <person name="Jaillon O."/>
            <person name="Aury J.-M."/>
            <person name="Brunet F."/>
            <person name="Petit J.-L."/>
            <person name="Stange-Thomann N."/>
            <person name="Mauceli E."/>
            <person name="Bouneau L."/>
            <person name="Fischer C."/>
            <person name="Ozouf-Costaz C."/>
            <person name="Bernot A."/>
            <person name="Nicaud S."/>
            <person name="Jaffe D."/>
            <person name="Fisher S."/>
            <person name="Lutfalla G."/>
            <person name="Dossat C."/>
            <person name="Segurens B."/>
            <person name="Dasilva C."/>
            <person name="Salanoubat M."/>
            <person name="Levy M."/>
            <person name="Boudet N."/>
            <person name="Castellano S."/>
            <person name="Anthouard V."/>
            <person name="Jubin C."/>
            <person name="Castelli V."/>
            <person name="Katinka M."/>
            <person name="Vacherie B."/>
            <person name="Biemont C."/>
            <person name="Skalli Z."/>
            <person name="Cattolico L."/>
            <person name="Poulain J."/>
            <person name="De Berardinis V."/>
            <person name="Cruaud C."/>
            <person name="Duprat S."/>
            <person name="Brottier P."/>
            <person name="Coutanceau J.-P."/>
            <person name="Gouzy J."/>
            <person name="Parra G."/>
            <person name="Lardier G."/>
            <person name="Chapple C."/>
            <person name="McKernan K.J."/>
            <person name="McEwan P."/>
            <person name="Bosak S."/>
            <person name="Kellis M."/>
            <person name="Volff J.-N."/>
            <person name="Guigo R."/>
            <person name="Zody M.C."/>
            <person name="Mesirov J."/>
            <person name="Lindblad-Toh K."/>
            <person name="Birren B."/>
            <person name="Nusbaum C."/>
            <person name="Kahn D."/>
            <person name="Robinson-Rechavi M."/>
            <person name="Laudet V."/>
            <person name="Schachter V."/>
            <person name="Quetier F."/>
            <person name="Saurin W."/>
            <person name="Scarpelli C."/>
            <person name="Wincker P."/>
            <person name="Lander E.S."/>
            <person name="Weissenbach J."/>
            <person name="Roest Crollius H."/>
        </authorList>
    </citation>
    <scope>NUCLEOTIDE SEQUENCE [LARGE SCALE GENOMIC DNA]</scope>
</reference>
<dbReference type="EMBL" id="CAAE01021804">
    <property type="protein sequence ID" value="CAG14320.1"/>
    <property type="molecule type" value="Genomic_DNA"/>
</dbReference>
<dbReference type="AlphaFoldDB" id="Q4RBB3"/>
<protein>
    <submittedName>
        <fullName evidence="2">(spotted green pufferfish) hypothetical protein</fullName>
    </submittedName>
</protein>
<feature type="chain" id="PRO_5004242715" evidence="1">
    <location>
        <begin position="23"/>
        <end position="49"/>
    </location>
</feature>
<feature type="non-terminal residue" evidence="2">
    <location>
        <position position="1"/>
    </location>
</feature>
<sequence>HLQLLNLFLALLLSSFSSDNLSAPDEDGEMNNLQIAIHRITRGLAWCRR</sequence>